<feature type="domain" description="NodB homology" evidence="5">
    <location>
        <begin position="176"/>
        <end position="241"/>
    </location>
</feature>
<dbReference type="Pfam" id="PF01522">
    <property type="entry name" value="Polysacc_deac_1"/>
    <property type="match status" value="1"/>
</dbReference>
<dbReference type="InterPro" id="IPR011330">
    <property type="entry name" value="Glyco_hydro/deAcase_b/a-brl"/>
</dbReference>
<organism evidence="6 7">
    <name type="scientific">Candidatus Daviesbacteria bacterium GW2011_GWA1_42_6</name>
    <dbReference type="NCBI Taxonomy" id="1618420"/>
    <lineage>
        <taxon>Bacteria</taxon>
        <taxon>Candidatus Daviesiibacteriota</taxon>
    </lineage>
</organism>
<dbReference type="GO" id="GO:0005576">
    <property type="term" value="C:extracellular region"/>
    <property type="evidence" value="ECO:0007669"/>
    <property type="project" value="UniProtKB-SubCell"/>
</dbReference>
<protein>
    <submittedName>
        <fullName evidence="6">Polysaccharide deacetylase</fullName>
    </submittedName>
</protein>
<name>A0A0G1AUC6_9BACT</name>
<evidence type="ECO:0000313" key="7">
    <source>
        <dbReference type="Proteomes" id="UP000034135"/>
    </source>
</evidence>
<sequence>MGKKKSKKTVQKTSFLLPIFLASILLFLNQNTQQLAAGMNGSQKNFPQDTPSALLRSSSLLLTWGFQKFLVFKTFSDQNITKTAEPKVSSDSAKASEKEAPDYTPQHSGNRLRVPILMYHYIGLNPNPSDKARDSLSISPEKFERQMKYLKENGYTTTSLDTLYAALKKTATLPEKVVILTFDDGYIDFYFNAYPILKKYGFSATIFIPTGLVGQPAYLSWSQIKDMHSSGLVVFGAHTVS</sequence>
<proteinExistence type="predicted"/>
<feature type="chain" id="PRO_5002535861" evidence="4">
    <location>
        <begin position="37"/>
        <end position="241"/>
    </location>
</feature>
<comment type="subcellular location">
    <subcellularLocation>
        <location evidence="1">Secreted</location>
    </subcellularLocation>
</comment>
<dbReference type="PROSITE" id="PS51677">
    <property type="entry name" value="NODB"/>
    <property type="match status" value="1"/>
</dbReference>
<keyword evidence="2 4" id="KW-0732">Signal</keyword>
<dbReference type="SUPFAM" id="SSF88713">
    <property type="entry name" value="Glycoside hydrolase/deacetylase"/>
    <property type="match status" value="1"/>
</dbReference>
<reference evidence="6 7" key="1">
    <citation type="journal article" date="2015" name="Nature">
        <title>rRNA introns, odd ribosomes, and small enigmatic genomes across a large radiation of phyla.</title>
        <authorList>
            <person name="Brown C.T."/>
            <person name="Hug L.A."/>
            <person name="Thomas B.C."/>
            <person name="Sharon I."/>
            <person name="Castelle C.J."/>
            <person name="Singh A."/>
            <person name="Wilkins M.J."/>
            <person name="Williams K.H."/>
            <person name="Banfield J.F."/>
        </authorList>
    </citation>
    <scope>NUCLEOTIDE SEQUENCE [LARGE SCALE GENOMIC DNA]</scope>
</reference>
<feature type="signal peptide" evidence="4">
    <location>
        <begin position="1"/>
        <end position="36"/>
    </location>
</feature>
<feature type="region of interest" description="Disordered" evidence="3">
    <location>
        <begin position="83"/>
        <end position="107"/>
    </location>
</feature>
<evidence type="ECO:0000256" key="3">
    <source>
        <dbReference type="SAM" id="MobiDB-lite"/>
    </source>
</evidence>
<evidence type="ECO:0000256" key="2">
    <source>
        <dbReference type="ARBA" id="ARBA00022729"/>
    </source>
</evidence>
<gene>
    <name evidence="6" type="ORF">UV33_C0022G0010</name>
</gene>
<dbReference type="InterPro" id="IPR051398">
    <property type="entry name" value="Polysacch_Deacetylase"/>
</dbReference>
<dbReference type="GO" id="GO:0016810">
    <property type="term" value="F:hydrolase activity, acting on carbon-nitrogen (but not peptide) bonds"/>
    <property type="evidence" value="ECO:0007669"/>
    <property type="project" value="InterPro"/>
</dbReference>
<evidence type="ECO:0000313" key="6">
    <source>
        <dbReference type="EMBL" id="KKS64617.1"/>
    </source>
</evidence>
<dbReference type="Proteomes" id="UP000034135">
    <property type="component" value="Unassembled WGS sequence"/>
</dbReference>
<dbReference type="AlphaFoldDB" id="A0A0G1AUC6"/>
<evidence type="ECO:0000256" key="1">
    <source>
        <dbReference type="ARBA" id="ARBA00004613"/>
    </source>
</evidence>
<accession>A0A0G1AUC6</accession>
<dbReference type="GO" id="GO:0005975">
    <property type="term" value="P:carbohydrate metabolic process"/>
    <property type="evidence" value="ECO:0007669"/>
    <property type="project" value="InterPro"/>
</dbReference>
<dbReference type="PANTHER" id="PTHR34216:SF3">
    <property type="entry name" value="POLY-BETA-1,6-N-ACETYL-D-GLUCOSAMINE N-DEACETYLASE"/>
    <property type="match status" value="1"/>
</dbReference>
<dbReference type="PANTHER" id="PTHR34216">
    <property type="match status" value="1"/>
</dbReference>
<evidence type="ECO:0000259" key="5">
    <source>
        <dbReference type="PROSITE" id="PS51677"/>
    </source>
</evidence>
<dbReference type="EMBL" id="LCEB01000022">
    <property type="protein sequence ID" value="KKS64617.1"/>
    <property type="molecule type" value="Genomic_DNA"/>
</dbReference>
<dbReference type="InterPro" id="IPR002509">
    <property type="entry name" value="NODB_dom"/>
</dbReference>
<feature type="non-terminal residue" evidence="6">
    <location>
        <position position="241"/>
    </location>
</feature>
<evidence type="ECO:0000256" key="4">
    <source>
        <dbReference type="SAM" id="SignalP"/>
    </source>
</evidence>
<comment type="caution">
    <text evidence="6">The sequence shown here is derived from an EMBL/GenBank/DDBJ whole genome shotgun (WGS) entry which is preliminary data.</text>
</comment>
<dbReference type="Gene3D" id="3.20.20.370">
    <property type="entry name" value="Glycoside hydrolase/deacetylase"/>
    <property type="match status" value="1"/>
</dbReference>